<feature type="transmembrane region" description="Helical" evidence="12">
    <location>
        <begin position="317"/>
        <end position="338"/>
    </location>
</feature>
<comment type="subcellular location">
    <subcellularLocation>
        <location evidence="11">Cell inner membrane</location>
    </subcellularLocation>
    <subcellularLocation>
        <location evidence="1">Cell membrane</location>
        <topology evidence="1">Multi-pass membrane protein</topology>
    </subcellularLocation>
</comment>
<evidence type="ECO:0000256" key="2">
    <source>
        <dbReference type="ARBA" id="ARBA00005182"/>
    </source>
</evidence>
<evidence type="ECO:0000256" key="5">
    <source>
        <dbReference type="ARBA" id="ARBA00022679"/>
    </source>
</evidence>
<proteinExistence type="inferred from homology"/>
<feature type="transmembrane region" description="Helical" evidence="12">
    <location>
        <begin position="350"/>
        <end position="373"/>
    </location>
</feature>
<dbReference type="GO" id="GO:0005886">
    <property type="term" value="C:plasma membrane"/>
    <property type="evidence" value="ECO:0007669"/>
    <property type="project" value="UniProtKB-SubCell"/>
</dbReference>
<dbReference type="InterPro" id="IPR028362">
    <property type="entry name" value="AlgI"/>
</dbReference>
<dbReference type="GO" id="GO:0042121">
    <property type="term" value="P:alginic acid biosynthetic process"/>
    <property type="evidence" value="ECO:0007669"/>
    <property type="project" value="UniProtKB-UniRule"/>
</dbReference>
<protein>
    <recommendedName>
        <fullName evidence="11">Probable alginate O-acetylase</fullName>
        <ecNumber evidence="11">2.3.1.-</ecNumber>
    </recommendedName>
</protein>
<reference evidence="13 14" key="1">
    <citation type="submission" date="2018-10" db="EMBL/GenBank/DDBJ databases">
        <title>Transmission dynamics of multidrug resistant bacteria on intensive care unit surfaces.</title>
        <authorList>
            <person name="D'Souza A.W."/>
            <person name="Potter R.F."/>
            <person name="Wallace M."/>
            <person name="Shupe A."/>
            <person name="Patel S."/>
            <person name="Sun S."/>
            <person name="Gul D."/>
            <person name="Kwon J.H."/>
            <person name="Andleeb S."/>
            <person name="Burnham C.-A.D."/>
            <person name="Dantas G."/>
        </authorList>
    </citation>
    <scope>NUCLEOTIDE SEQUENCE [LARGE SCALE GENOMIC DNA]</scope>
    <source>
        <strain evidence="13 14">AS_373</strain>
    </source>
</reference>
<accession>A0A427UPV3</accession>
<comment type="similarity">
    <text evidence="3 11">Belongs to the membrane-bound acyltransferase family.</text>
</comment>
<keyword evidence="10 11" id="KW-0012">Acyltransferase</keyword>
<keyword evidence="11" id="KW-0997">Cell inner membrane</keyword>
<dbReference type="InterPro" id="IPR051085">
    <property type="entry name" value="MB_O-acyltransferase"/>
</dbReference>
<name>A0A427UPV3_9ENTR</name>
<feature type="transmembrane region" description="Helical" evidence="12">
    <location>
        <begin position="183"/>
        <end position="201"/>
    </location>
</feature>
<feature type="transmembrane region" description="Helical" evidence="12">
    <location>
        <begin position="6"/>
        <end position="24"/>
    </location>
</feature>
<dbReference type="RefSeq" id="WP_125295190.1">
    <property type="nucleotide sequence ID" value="NZ_JAPTZM010000001.1"/>
</dbReference>
<dbReference type="GO" id="GO:0016746">
    <property type="term" value="F:acyltransferase activity"/>
    <property type="evidence" value="ECO:0007669"/>
    <property type="project" value="UniProtKB-KW"/>
</dbReference>
<dbReference type="OrthoDB" id="139172at2"/>
<dbReference type="InterPro" id="IPR024194">
    <property type="entry name" value="Ac/AlaTfrase_AlgI/DltB"/>
</dbReference>
<keyword evidence="4 11" id="KW-1003">Cell membrane</keyword>
<keyword evidence="7 11" id="KW-0016">Alginate biosynthesis</keyword>
<keyword evidence="9 11" id="KW-0472">Membrane</keyword>
<evidence type="ECO:0000313" key="13">
    <source>
        <dbReference type="EMBL" id="RSE22542.1"/>
    </source>
</evidence>
<dbReference type="PANTHER" id="PTHR13285">
    <property type="entry name" value="ACYLTRANSFERASE"/>
    <property type="match status" value="1"/>
</dbReference>
<dbReference type="Proteomes" id="UP000275331">
    <property type="component" value="Unassembled WGS sequence"/>
</dbReference>
<evidence type="ECO:0000256" key="3">
    <source>
        <dbReference type="ARBA" id="ARBA00010323"/>
    </source>
</evidence>
<evidence type="ECO:0000256" key="6">
    <source>
        <dbReference type="ARBA" id="ARBA00022692"/>
    </source>
</evidence>
<feature type="transmembrane region" description="Helical" evidence="12">
    <location>
        <begin position="31"/>
        <end position="62"/>
    </location>
</feature>
<dbReference type="PIRSF" id="PIRSF016636">
    <property type="entry name" value="AlgI_DltB"/>
    <property type="match status" value="1"/>
</dbReference>
<feature type="transmembrane region" description="Helical" evidence="12">
    <location>
        <begin position="433"/>
        <end position="455"/>
    </location>
</feature>
<evidence type="ECO:0000256" key="11">
    <source>
        <dbReference type="PIRNR" id="PIRNR016636"/>
    </source>
</evidence>
<evidence type="ECO:0000256" key="12">
    <source>
        <dbReference type="SAM" id="Phobius"/>
    </source>
</evidence>
<dbReference type="Pfam" id="PF03062">
    <property type="entry name" value="MBOAT"/>
    <property type="match status" value="1"/>
</dbReference>
<evidence type="ECO:0000256" key="10">
    <source>
        <dbReference type="ARBA" id="ARBA00023315"/>
    </source>
</evidence>
<keyword evidence="5 11" id="KW-0808">Transferase</keyword>
<gene>
    <name evidence="13" type="ORF">EGT71_20905</name>
</gene>
<dbReference type="PIRSF" id="PIRSF500217">
    <property type="entry name" value="AlgI"/>
    <property type="match status" value="1"/>
</dbReference>
<dbReference type="UniPathway" id="UPA00286"/>
<feature type="transmembrane region" description="Helical" evidence="12">
    <location>
        <begin position="144"/>
        <end position="162"/>
    </location>
</feature>
<evidence type="ECO:0000256" key="8">
    <source>
        <dbReference type="ARBA" id="ARBA00022989"/>
    </source>
</evidence>
<evidence type="ECO:0000256" key="4">
    <source>
        <dbReference type="ARBA" id="ARBA00022475"/>
    </source>
</evidence>
<comment type="caution">
    <text evidence="13">The sequence shown here is derived from an EMBL/GenBank/DDBJ whole genome shotgun (WGS) entry which is preliminary data.</text>
</comment>
<dbReference type="EMBL" id="RHXB01000017">
    <property type="protein sequence ID" value="RSE22542.1"/>
    <property type="molecule type" value="Genomic_DNA"/>
</dbReference>
<feature type="transmembrane region" description="Helical" evidence="12">
    <location>
        <begin position="393"/>
        <end position="413"/>
    </location>
</feature>
<evidence type="ECO:0000313" key="14">
    <source>
        <dbReference type="Proteomes" id="UP000275331"/>
    </source>
</evidence>
<keyword evidence="6 11" id="KW-0812">Transmembrane</keyword>
<evidence type="ECO:0000256" key="7">
    <source>
        <dbReference type="ARBA" id="ARBA00022841"/>
    </source>
</evidence>
<feature type="transmembrane region" description="Helical" evidence="12">
    <location>
        <begin position="106"/>
        <end position="132"/>
    </location>
</feature>
<feature type="transmembrane region" description="Helical" evidence="12">
    <location>
        <begin position="74"/>
        <end position="94"/>
    </location>
</feature>
<dbReference type="EC" id="2.3.1.-" evidence="11"/>
<comment type="pathway">
    <text evidence="2 11">Glycan biosynthesis; alginate biosynthesis.</text>
</comment>
<evidence type="ECO:0000256" key="9">
    <source>
        <dbReference type="ARBA" id="ARBA00023136"/>
    </source>
</evidence>
<dbReference type="PANTHER" id="PTHR13285:SF23">
    <property type="entry name" value="TEICHOIC ACID D-ALANYLTRANSFERASE"/>
    <property type="match status" value="1"/>
</dbReference>
<dbReference type="AlphaFoldDB" id="A0A427UPV3"/>
<evidence type="ECO:0000256" key="1">
    <source>
        <dbReference type="ARBA" id="ARBA00004651"/>
    </source>
</evidence>
<keyword evidence="8 12" id="KW-1133">Transmembrane helix</keyword>
<sequence length="456" mass="52116">MNLFSLEFIGFFLVLFFGYWLVAPRPGMQNLLLLCASYIFVIWSSPLFAGILLGYSIIIYGLGYLANKWINSKWTIALAWLLVVLMFITFKYYGALREALILPFDLPVLNILMPLGLSFYLFNSLSFMVSIAKRQIALPTFLDALLYMSFFPTLVAGPINRASQLLPQLDTATPRRLTEKKRAFFLITLGIIKIFFLSSALDENYISNVFSAPQDFDASTNVIAVYAWAWHIYFNFSGYTNLVTGISLLLGIQIAKNFDHPYLATNPENFWKRWHISLSEFIKDYIYIPLGGNRCCWLRAQCNIFAAMTLSGIWHGAGYNFIVWGMLHGLGLIVYKLIKKILPFKTSTTVTRAVGRVITFHFICFTWIFFRAADWNTAWLMIDKIRHLNDWTINTPFIVFNALLIFYPALVAVRNKLAAASREIEWYWMPVPVVLSLAIAFFFAPGGIPGVIYAAF</sequence>
<organism evidence="13 14">
    <name type="scientific">Atlantibacter subterraneus</name>
    <dbReference type="NCBI Taxonomy" id="255519"/>
    <lineage>
        <taxon>Bacteria</taxon>
        <taxon>Pseudomonadati</taxon>
        <taxon>Pseudomonadota</taxon>
        <taxon>Gammaproteobacteria</taxon>
        <taxon>Enterobacterales</taxon>
        <taxon>Enterobacteriaceae</taxon>
        <taxon>Atlantibacter</taxon>
    </lineage>
</organism>
<dbReference type="InterPro" id="IPR004299">
    <property type="entry name" value="MBOAT_fam"/>
</dbReference>